<dbReference type="Pfam" id="PF01943">
    <property type="entry name" value="Polysacc_synt"/>
    <property type="match status" value="1"/>
</dbReference>
<dbReference type="GO" id="GO:0005886">
    <property type="term" value="C:plasma membrane"/>
    <property type="evidence" value="ECO:0007669"/>
    <property type="project" value="UniProtKB-SubCell"/>
</dbReference>
<dbReference type="PANTHER" id="PTHR30250:SF28">
    <property type="entry name" value="POLYSACCHARIDE BIOSYNTHESIS PROTEIN"/>
    <property type="match status" value="1"/>
</dbReference>
<feature type="transmembrane region" description="Helical" evidence="6">
    <location>
        <begin position="369"/>
        <end position="389"/>
    </location>
</feature>
<keyword evidence="3 6" id="KW-0812">Transmembrane</keyword>
<name>A0A5P9P2E0_9EURY</name>
<reference evidence="7 8" key="1">
    <citation type="journal article" date="2007" name="Int. J. Syst. Evol. Microbiol.">
        <title>Natronorubrum sulfidifaciens sp. nov., an extremely haloalkaliphilic archaeon isolated from Aiding salt lake in Xin-Jiang, China.</title>
        <authorList>
            <person name="Cui H.L."/>
            <person name="Tohty D."/>
            <person name="Liu H.C."/>
            <person name="Liu S.J."/>
            <person name="Oren A."/>
            <person name="Zhou P.J."/>
        </authorList>
    </citation>
    <scope>NUCLEOTIDE SEQUENCE [LARGE SCALE GENOMIC DNA]</scope>
    <source>
        <strain evidence="7 8">7-3</strain>
    </source>
</reference>
<evidence type="ECO:0000256" key="5">
    <source>
        <dbReference type="ARBA" id="ARBA00023136"/>
    </source>
</evidence>
<keyword evidence="8" id="KW-1185">Reference proteome</keyword>
<dbReference type="CDD" id="cd13128">
    <property type="entry name" value="MATE_Wzx_like"/>
    <property type="match status" value="1"/>
</dbReference>
<keyword evidence="2" id="KW-1003">Cell membrane</keyword>
<dbReference type="RefSeq" id="WP_152940166.1">
    <property type="nucleotide sequence ID" value="NZ_CP045488.1"/>
</dbReference>
<evidence type="ECO:0000256" key="3">
    <source>
        <dbReference type="ARBA" id="ARBA00022692"/>
    </source>
</evidence>
<feature type="transmembrane region" description="Helical" evidence="6">
    <location>
        <begin position="41"/>
        <end position="62"/>
    </location>
</feature>
<comment type="subcellular location">
    <subcellularLocation>
        <location evidence="1">Cell membrane</location>
        <topology evidence="1">Multi-pass membrane protein</topology>
    </subcellularLocation>
</comment>
<feature type="transmembrane region" description="Helical" evidence="6">
    <location>
        <begin position="395"/>
        <end position="414"/>
    </location>
</feature>
<feature type="transmembrane region" description="Helical" evidence="6">
    <location>
        <begin position="426"/>
        <end position="447"/>
    </location>
</feature>
<feature type="transmembrane region" description="Helical" evidence="6">
    <location>
        <begin position="15"/>
        <end position="35"/>
    </location>
</feature>
<dbReference type="Proteomes" id="UP000326170">
    <property type="component" value="Chromosome"/>
</dbReference>
<dbReference type="GeneID" id="42300773"/>
<evidence type="ECO:0000313" key="7">
    <source>
        <dbReference type="EMBL" id="QFU82288.1"/>
    </source>
</evidence>
<keyword evidence="5 6" id="KW-0472">Membrane</keyword>
<evidence type="ECO:0000256" key="2">
    <source>
        <dbReference type="ARBA" id="ARBA00022475"/>
    </source>
</evidence>
<feature type="transmembrane region" description="Helical" evidence="6">
    <location>
        <begin position="192"/>
        <end position="212"/>
    </location>
</feature>
<evidence type="ECO:0000256" key="4">
    <source>
        <dbReference type="ARBA" id="ARBA00022989"/>
    </source>
</evidence>
<dbReference type="InterPro" id="IPR050833">
    <property type="entry name" value="Poly_Biosynth_Transport"/>
</dbReference>
<feature type="transmembrane region" description="Helical" evidence="6">
    <location>
        <begin position="164"/>
        <end position="186"/>
    </location>
</feature>
<feature type="transmembrane region" description="Helical" evidence="6">
    <location>
        <begin position="122"/>
        <end position="143"/>
    </location>
</feature>
<dbReference type="PANTHER" id="PTHR30250">
    <property type="entry name" value="PST FAMILY PREDICTED COLANIC ACID TRANSPORTER"/>
    <property type="match status" value="1"/>
</dbReference>
<evidence type="ECO:0000256" key="6">
    <source>
        <dbReference type="SAM" id="Phobius"/>
    </source>
</evidence>
<evidence type="ECO:0000256" key="1">
    <source>
        <dbReference type="ARBA" id="ARBA00004651"/>
    </source>
</evidence>
<evidence type="ECO:0000313" key="8">
    <source>
        <dbReference type="Proteomes" id="UP000326170"/>
    </source>
</evidence>
<dbReference type="EMBL" id="CP045488">
    <property type="protein sequence ID" value="QFU82288.1"/>
    <property type="molecule type" value="Genomic_DNA"/>
</dbReference>
<feature type="transmembrane region" description="Helical" evidence="6">
    <location>
        <begin position="453"/>
        <end position="477"/>
    </location>
</feature>
<accession>A0A5P9P2E0</accession>
<feature type="transmembrane region" description="Helical" evidence="6">
    <location>
        <begin position="89"/>
        <end position="110"/>
    </location>
</feature>
<proteinExistence type="predicted"/>
<dbReference type="AlphaFoldDB" id="A0A5P9P2E0"/>
<protein>
    <submittedName>
        <fullName evidence="7">Oligosaccharide flippase family protein</fullName>
    </submittedName>
</protein>
<dbReference type="InterPro" id="IPR002797">
    <property type="entry name" value="Polysacc_synth"/>
</dbReference>
<dbReference type="OrthoDB" id="202076at2157"/>
<gene>
    <name evidence="7" type="ORF">GCU68_06955</name>
</gene>
<feature type="transmembrane region" description="Helical" evidence="6">
    <location>
        <begin position="334"/>
        <end position="357"/>
    </location>
</feature>
<dbReference type="KEGG" id="nas:GCU68_06955"/>
<sequence length="487" mass="52579">MGLASQLGDRFKTAFLSEIVGLVAGTILTVLLARVLDPDSYGLLFLAISIFTVAKLFSSFGIPKSASRYLSEYKEKDPSQIPHILRESLLMNLLVITVVVLILMSFNSRIAGIIGNNDLSEFLFFGSGFILFATLFTYVRLSLQGLEHIQTASFLDAMNKSGRALFAIGLAVLGYGALGALIGYIISYTIVSFIGILYLYFHFYSGISSSNIEDGLRHKIAKYSLPLAITQSAHSLDHQVDRILIGIFVGPAGVAFYTLGKQIVQFIETPMAALGFTLSPAYSSQRAKGNTETAARIYETAISQGLLLYIPAATGVILLAEPGITVLFGDEYQGAAPVIQILAIFVVLKSITTLTSDGLDFLGRARERAIIKGVTAVLNVLLNIVLIPIMGVVGAAIATVITYSIYTFGNVFIIHKELNINTSMMIKYSVSAVIISLMMALSILTFFDLTAEIPVLVSAVLFGATIWTVIVIPTGLIKLEQIKEAVI</sequence>
<feature type="transmembrane region" description="Helical" evidence="6">
    <location>
        <begin position="306"/>
        <end position="328"/>
    </location>
</feature>
<keyword evidence="4 6" id="KW-1133">Transmembrane helix</keyword>
<organism evidence="7 8">
    <name type="scientific">Natronorubrum aibiense</name>
    <dbReference type="NCBI Taxonomy" id="348826"/>
    <lineage>
        <taxon>Archaea</taxon>
        <taxon>Methanobacteriati</taxon>
        <taxon>Methanobacteriota</taxon>
        <taxon>Stenosarchaea group</taxon>
        <taxon>Halobacteria</taxon>
        <taxon>Halobacteriales</taxon>
        <taxon>Natrialbaceae</taxon>
        <taxon>Natronorubrum</taxon>
    </lineage>
</organism>